<dbReference type="EMBL" id="JBBNAW010000003">
    <property type="protein sequence ID" value="MEK2608496.1"/>
    <property type="molecule type" value="Genomic_DNA"/>
</dbReference>
<dbReference type="Pfam" id="PF07484">
    <property type="entry name" value="Collar"/>
    <property type="match status" value="1"/>
</dbReference>
<dbReference type="Proteomes" id="UP001386972">
    <property type="component" value="Unassembled WGS sequence"/>
</dbReference>
<protein>
    <submittedName>
        <fullName evidence="4">Phage tail protein</fullName>
    </submittedName>
</protein>
<name>A0ABU8ZYC1_9PSED</name>
<evidence type="ECO:0000259" key="1">
    <source>
        <dbReference type="Pfam" id="PF07484"/>
    </source>
</evidence>
<feature type="domain" description="Putative tail fiber protein gp53-like C-terminal" evidence="3">
    <location>
        <begin position="586"/>
        <end position="661"/>
    </location>
</feature>
<evidence type="ECO:0000259" key="2">
    <source>
        <dbReference type="Pfam" id="PF12571"/>
    </source>
</evidence>
<dbReference type="InterPro" id="IPR051934">
    <property type="entry name" value="Phage_Tail_Fiber_Structural"/>
</dbReference>
<comment type="caution">
    <text evidence="4">The sequence shown here is derived from an EMBL/GenBank/DDBJ whole genome shotgun (WGS) entry which is preliminary data.</text>
</comment>
<keyword evidence="5" id="KW-1185">Reference proteome</keyword>
<sequence length="662" mass="69248">MADLNSQYYAILTNVGAAKQANADALGIAWRITQLGIGDGNGAEPTPNATQLALINEWRRAPLNQLKVDDKDPSIIVAEQVIPADIGGRWIREIGLYDADGDLVAVANCPPTYKPLLSQGSGRTQVVRMSLVVSSASNVQLKIDPSVVLATREWVEGKLAEQDTKPSVLVATTANIALSGLQSVDGVALTAGARVLVKNQNAGKDNGIYVVVAGGAWTRSADADVSAEVTPGLMVSVEKGTTNGDSVWQLVTDAPITLGVTPLVFEMLAGPSGVTVGTYNRITVDRYGRVIAGSNPTTLSGHGINDAYTKPEIESMIAQASALPVGTMVAFPAATVPPGFLEADGSLQSATAYPDLAAYLGTKYNTGGEPAGYFRLPDSRGEFLRGWDHGRGVDAGRSLGSVQKGSYLQMEKAASTTVDRFTSSISYGISDDKLAKARLNWDSTAPGDYGGAQTYGVNEVTVSTTSSGAGVQATPYSTAPADSSTNESLFVVGAARPRNIAVMWCIKAWNAPINQGNIDIAALAALAAQATDTKAGLARFGTDAEQIAGLLKTVMSNPAGVLALLSVWFPKRIFATNDYIRIPDVPGGLILQWGEASSGAASHTVNWPIRFPNKVLMAIAYDQTNSTPVFAIATDMTALTDVSCRFVSSGTFGAYAFLSIGN</sequence>
<feature type="domain" description="Phage tail fibre protein N-terminal" evidence="2">
    <location>
        <begin position="6"/>
        <end position="152"/>
    </location>
</feature>
<dbReference type="Pfam" id="PF21882">
    <property type="entry name" value="Gp53-like_C"/>
    <property type="match status" value="1"/>
</dbReference>
<proteinExistence type="predicted"/>
<dbReference type="RefSeq" id="WP_340611121.1">
    <property type="nucleotide sequence ID" value="NZ_JBBNAW010000003.1"/>
</dbReference>
<reference evidence="4 5" key="1">
    <citation type="submission" date="2024-03" db="EMBL/GenBank/DDBJ databases">
        <title>Screening, Identification and Application of a Plant Lactobacillus Strain.</title>
        <authorList>
            <person name="Li Y.L."/>
        </authorList>
    </citation>
    <scope>NUCLEOTIDE SEQUENCE [LARGE SCALE GENOMIC DNA]</scope>
    <source>
        <strain evidence="4 5">JDB</strain>
    </source>
</reference>
<dbReference type="Gene3D" id="2.60.40.3940">
    <property type="match status" value="1"/>
</dbReference>
<dbReference type="PANTHER" id="PTHR35191">
    <property type="entry name" value="PROPHAGE SIDE TAIL FIBER PROTEIN HOMOLOG STFQ-RELATED"/>
    <property type="match status" value="1"/>
</dbReference>
<dbReference type="Gene3D" id="3.90.1340.10">
    <property type="entry name" value="Phage tail collar domain"/>
    <property type="match status" value="1"/>
</dbReference>
<dbReference type="PANTHER" id="PTHR35191:SF1">
    <property type="entry name" value="PROPHAGE SIDE TAIL FIBER PROTEIN HOMOLOG STFQ-RELATED"/>
    <property type="match status" value="1"/>
</dbReference>
<evidence type="ECO:0000259" key="3">
    <source>
        <dbReference type="Pfam" id="PF21882"/>
    </source>
</evidence>
<dbReference type="InterPro" id="IPR037053">
    <property type="entry name" value="Phage_tail_collar_dom_sf"/>
</dbReference>
<organism evidence="4 5">
    <name type="scientific">Pseudomonas shirazensis</name>
    <dbReference type="NCBI Taxonomy" id="2745494"/>
    <lineage>
        <taxon>Bacteria</taxon>
        <taxon>Pseudomonadati</taxon>
        <taxon>Pseudomonadota</taxon>
        <taxon>Gammaproteobacteria</taxon>
        <taxon>Pseudomonadales</taxon>
        <taxon>Pseudomonadaceae</taxon>
        <taxon>Pseudomonas</taxon>
    </lineage>
</organism>
<feature type="domain" description="Phage tail collar" evidence="1">
    <location>
        <begin position="326"/>
        <end position="384"/>
    </location>
</feature>
<evidence type="ECO:0000313" key="4">
    <source>
        <dbReference type="EMBL" id="MEK2608496.1"/>
    </source>
</evidence>
<dbReference type="SUPFAM" id="SSF88874">
    <property type="entry name" value="Receptor-binding domain of short tail fibre protein gp12"/>
    <property type="match status" value="1"/>
</dbReference>
<dbReference type="InterPro" id="IPR011083">
    <property type="entry name" value="Phage_tail_collar_dom"/>
</dbReference>
<dbReference type="Pfam" id="PF12571">
    <property type="entry name" value="Phage_tail_fib"/>
    <property type="match status" value="1"/>
</dbReference>
<evidence type="ECO:0000313" key="5">
    <source>
        <dbReference type="Proteomes" id="UP001386972"/>
    </source>
</evidence>
<gene>
    <name evidence="4" type="ORF">WLF18_05185</name>
</gene>
<dbReference type="InterPro" id="IPR022225">
    <property type="entry name" value="Phage_tail_fibre_N"/>
</dbReference>
<dbReference type="InterPro" id="IPR054075">
    <property type="entry name" value="Gp53-like_C"/>
</dbReference>
<accession>A0ABU8ZYC1</accession>